<dbReference type="Proteomes" id="UP001516464">
    <property type="component" value="Unassembled WGS sequence"/>
</dbReference>
<dbReference type="GO" id="GO:0016787">
    <property type="term" value="F:hydrolase activity"/>
    <property type="evidence" value="ECO:0007669"/>
    <property type="project" value="UniProtKB-KW"/>
</dbReference>
<dbReference type="InterPro" id="IPR018200">
    <property type="entry name" value="USP_CS"/>
</dbReference>
<dbReference type="PROSITE" id="PS50235">
    <property type="entry name" value="USP_3"/>
    <property type="match status" value="1"/>
</dbReference>
<dbReference type="InterPro" id="IPR028889">
    <property type="entry name" value="USP"/>
</dbReference>
<evidence type="ECO:0000313" key="2">
    <source>
        <dbReference type="EMBL" id="KAF7683678.1"/>
    </source>
</evidence>
<gene>
    <name evidence="2" type="primary">UBP16</name>
    <name evidence="2" type="ORF">TCON_1112</name>
</gene>
<name>A0ABQ7HZX0_9MICR</name>
<dbReference type="Pfam" id="PF00443">
    <property type="entry name" value="UCH"/>
    <property type="match status" value="1"/>
</dbReference>
<dbReference type="EMBL" id="SBIQ01000063">
    <property type="protein sequence ID" value="KAF7683678.1"/>
    <property type="molecule type" value="Genomic_DNA"/>
</dbReference>
<feature type="domain" description="USP" evidence="1">
    <location>
        <begin position="13"/>
        <end position="302"/>
    </location>
</feature>
<evidence type="ECO:0000259" key="1">
    <source>
        <dbReference type="PROSITE" id="PS50235"/>
    </source>
</evidence>
<comment type="caution">
    <text evidence="2">The sequence shown here is derived from an EMBL/GenBank/DDBJ whole genome shotgun (WGS) entry which is preliminary data.</text>
</comment>
<dbReference type="PROSITE" id="PS00973">
    <property type="entry name" value="USP_2"/>
    <property type="match status" value="1"/>
</dbReference>
<dbReference type="Gene3D" id="3.90.70.10">
    <property type="entry name" value="Cysteine proteinases"/>
    <property type="match status" value="1"/>
</dbReference>
<accession>A0ABQ7HZX0</accession>
<protein>
    <submittedName>
        <fullName evidence="2">Ubiquitin carboxyl-terminal hydrolase 16</fullName>
    </submittedName>
</protein>
<reference evidence="2 3" key="1">
    <citation type="submission" date="2019-01" db="EMBL/GenBank/DDBJ databases">
        <title>Genomes sequencing and comparative genomics of infectious freshwater microsporidia, Cucumispora dikerogammari and Thelohania contejeani.</title>
        <authorList>
            <person name="Cormier A."/>
            <person name="Giraud I."/>
            <person name="Wattier R."/>
            <person name="Teixeira M."/>
            <person name="Grandjean F."/>
            <person name="Rigaud T."/>
            <person name="Cordaux R."/>
        </authorList>
    </citation>
    <scope>NUCLEOTIDE SEQUENCE [LARGE SCALE GENOMIC DNA]</scope>
    <source>
        <strain evidence="2">T1</strain>
        <tissue evidence="2">Spores</tissue>
    </source>
</reference>
<dbReference type="InterPro" id="IPR050164">
    <property type="entry name" value="Peptidase_C19"/>
</dbReference>
<keyword evidence="2" id="KW-0378">Hydrolase</keyword>
<evidence type="ECO:0000313" key="3">
    <source>
        <dbReference type="Proteomes" id="UP001516464"/>
    </source>
</evidence>
<dbReference type="PANTHER" id="PTHR24006">
    <property type="entry name" value="UBIQUITIN CARBOXYL-TERMINAL HYDROLASE"/>
    <property type="match status" value="1"/>
</dbReference>
<proteinExistence type="predicted"/>
<keyword evidence="3" id="KW-1185">Reference proteome</keyword>
<dbReference type="InterPro" id="IPR038765">
    <property type="entry name" value="Papain-like_cys_pep_sf"/>
</dbReference>
<organism evidence="2 3">
    <name type="scientific">Astathelohania contejeani</name>
    <dbReference type="NCBI Taxonomy" id="164912"/>
    <lineage>
        <taxon>Eukaryota</taxon>
        <taxon>Fungi</taxon>
        <taxon>Fungi incertae sedis</taxon>
        <taxon>Microsporidia</taxon>
        <taxon>Astathelohaniidae</taxon>
        <taxon>Astathelohania</taxon>
    </lineage>
</organism>
<dbReference type="InterPro" id="IPR001394">
    <property type="entry name" value="Peptidase_C19_UCH"/>
</dbReference>
<sequence length="302" mass="35364">MVIQNKRICIGATKLINRNNICFFNSIIQCALSINELTDFYLKTEFKSSQKLSIDFKNFIIEYKEQKTVDPSNFIRALRSRCPALRTIFDGNEQDTHEFLTIFLDALSTDLDNKKNYVLDSKEKFDECKATNFLARIFFGLQQTKLTCFKCNEKAYKTEHFTILTIRIFNSIQDCISEYLKEEVLRDSNVWKCDKCGSMGGSSKKIDLLEYPNVLVIHLARFIDNRNKDTREVKIGDILKIENVQYRLSGMVYHSGTLKYGHYISESNRNGLWYHFDDTTVYKIDSESLKRKDAYVLFYTKI</sequence>
<dbReference type="SUPFAM" id="SSF54001">
    <property type="entry name" value="Cysteine proteinases"/>
    <property type="match status" value="1"/>
</dbReference>